<evidence type="ECO:0000256" key="6">
    <source>
        <dbReference type="PROSITE-ProRule" id="PRU00284"/>
    </source>
</evidence>
<dbReference type="Gene3D" id="1.10.287.950">
    <property type="entry name" value="Methyl-accepting chemotaxis protein"/>
    <property type="match status" value="1"/>
</dbReference>
<feature type="compositionally biased region" description="Low complexity" evidence="7">
    <location>
        <begin position="548"/>
        <end position="567"/>
    </location>
</feature>
<keyword evidence="8" id="KW-1133">Transmembrane helix</keyword>
<evidence type="ECO:0000259" key="9">
    <source>
        <dbReference type="PROSITE" id="PS50111"/>
    </source>
</evidence>
<comment type="caution">
    <text evidence="11">The sequence shown here is derived from an EMBL/GenBank/DDBJ whole genome shotgun (WGS) entry which is preliminary data.</text>
</comment>
<dbReference type="Pfam" id="PF00015">
    <property type="entry name" value="MCPsignal"/>
    <property type="match status" value="1"/>
</dbReference>
<evidence type="ECO:0000256" key="5">
    <source>
        <dbReference type="ARBA" id="ARBA00029447"/>
    </source>
</evidence>
<organism evidence="11 12">
    <name type="scientific">Paenibacillus agri</name>
    <dbReference type="NCBI Taxonomy" id="2744309"/>
    <lineage>
        <taxon>Bacteria</taxon>
        <taxon>Bacillati</taxon>
        <taxon>Bacillota</taxon>
        <taxon>Bacilli</taxon>
        <taxon>Bacillales</taxon>
        <taxon>Paenibacillaceae</taxon>
        <taxon>Paenibacillus</taxon>
    </lineage>
</organism>
<feature type="region of interest" description="Disordered" evidence="7">
    <location>
        <begin position="547"/>
        <end position="567"/>
    </location>
</feature>
<evidence type="ECO:0000313" key="11">
    <source>
        <dbReference type="EMBL" id="NUU63520.1"/>
    </source>
</evidence>
<proteinExistence type="inferred from homology"/>
<comment type="subcellular location">
    <subcellularLocation>
        <location evidence="1">Cell membrane</location>
    </subcellularLocation>
</comment>
<dbReference type="GO" id="GO:0007165">
    <property type="term" value="P:signal transduction"/>
    <property type="evidence" value="ECO:0007669"/>
    <property type="project" value="UniProtKB-KW"/>
</dbReference>
<dbReference type="AlphaFoldDB" id="A0A850EUI0"/>
<dbReference type="InterPro" id="IPR004089">
    <property type="entry name" value="MCPsignal_dom"/>
</dbReference>
<keyword evidence="4 6" id="KW-0807">Transducer</keyword>
<name>A0A850EUI0_9BACL</name>
<dbReference type="GO" id="GO:0005886">
    <property type="term" value="C:plasma membrane"/>
    <property type="evidence" value="ECO:0007669"/>
    <property type="project" value="UniProtKB-SubCell"/>
</dbReference>
<evidence type="ECO:0000259" key="10">
    <source>
        <dbReference type="PROSITE" id="PS50885"/>
    </source>
</evidence>
<evidence type="ECO:0000256" key="3">
    <source>
        <dbReference type="ARBA" id="ARBA00023136"/>
    </source>
</evidence>
<keyword evidence="8" id="KW-0812">Transmembrane</keyword>
<feature type="transmembrane region" description="Helical" evidence="8">
    <location>
        <begin position="214"/>
        <end position="235"/>
    </location>
</feature>
<dbReference type="InterPro" id="IPR024478">
    <property type="entry name" value="HlyB_4HB_MCP"/>
</dbReference>
<keyword evidence="12" id="KW-1185">Reference proteome</keyword>
<evidence type="ECO:0000313" key="12">
    <source>
        <dbReference type="Proteomes" id="UP000564806"/>
    </source>
</evidence>
<dbReference type="PANTHER" id="PTHR32089:SF112">
    <property type="entry name" value="LYSOZYME-LIKE PROTEIN-RELATED"/>
    <property type="match status" value="1"/>
</dbReference>
<evidence type="ECO:0000256" key="2">
    <source>
        <dbReference type="ARBA" id="ARBA00022475"/>
    </source>
</evidence>
<dbReference type="InterPro" id="IPR003660">
    <property type="entry name" value="HAMP_dom"/>
</dbReference>
<feature type="domain" description="HAMP" evidence="10">
    <location>
        <begin position="237"/>
        <end position="290"/>
    </location>
</feature>
<dbReference type="SMART" id="SM00283">
    <property type="entry name" value="MA"/>
    <property type="match status" value="1"/>
</dbReference>
<dbReference type="CDD" id="cd06225">
    <property type="entry name" value="HAMP"/>
    <property type="match status" value="1"/>
</dbReference>
<accession>A0A850EUI0</accession>
<evidence type="ECO:0000256" key="4">
    <source>
        <dbReference type="ARBA" id="ARBA00023224"/>
    </source>
</evidence>
<dbReference type="SMART" id="SM00304">
    <property type="entry name" value="HAMP"/>
    <property type="match status" value="2"/>
</dbReference>
<feature type="transmembrane region" description="Helical" evidence="8">
    <location>
        <begin position="39"/>
        <end position="58"/>
    </location>
</feature>
<dbReference type="PROSITE" id="PS50885">
    <property type="entry name" value="HAMP"/>
    <property type="match status" value="1"/>
</dbReference>
<dbReference type="SUPFAM" id="SSF58104">
    <property type="entry name" value="Methyl-accepting chemotaxis protein (MCP) signaling domain"/>
    <property type="match status" value="1"/>
</dbReference>
<evidence type="ECO:0000256" key="1">
    <source>
        <dbReference type="ARBA" id="ARBA00004236"/>
    </source>
</evidence>
<feature type="domain" description="Methyl-accepting transducer" evidence="9">
    <location>
        <begin position="309"/>
        <end position="559"/>
    </location>
</feature>
<dbReference type="RefSeq" id="WP_175373917.1">
    <property type="nucleotide sequence ID" value="NZ_JABWCS010000219.1"/>
</dbReference>
<protein>
    <submittedName>
        <fullName evidence="11">Methyl-accepting chemotaxis protein</fullName>
    </submittedName>
</protein>
<dbReference type="EMBL" id="JABWCS010000219">
    <property type="protein sequence ID" value="NUU63520.1"/>
    <property type="molecule type" value="Genomic_DNA"/>
</dbReference>
<dbReference type="PANTHER" id="PTHR32089">
    <property type="entry name" value="METHYL-ACCEPTING CHEMOTAXIS PROTEIN MCPB"/>
    <property type="match status" value="1"/>
</dbReference>
<comment type="similarity">
    <text evidence="5">Belongs to the methyl-accepting chemotaxis (MCP) protein family.</text>
</comment>
<evidence type="ECO:0000256" key="8">
    <source>
        <dbReference type="SAM" id="Phobius"/>
    </source>
</evidence>
<reference evidence="11" key="1">
    <citation type="submission" date="2020-06" db="EMBL/GenBank/DDBJ databases">
        <title>Paenibacillus sp. nov., isolated from soil.</title>
        <authorList>
            <person name="Seo Y.L."/>
        </authorList>
    </citation>
    <scope>NUCLEOTIDE SEQUENCE [LARGE SCALE GENOMIC DNA]</scope>
    <source>
        <strain evidence="11">JW14</strain>
    </source>
</reference>
<dbReference type="Pfam" id="PF00672">
    <property type="entry name" value="HAMP"/>
    <property type="match status" value="1"/>
</dbReference>
<dbReference type="PROSITE" id="PS50111">
    <property type="entry name" value="CHEMOTAXIS_TRANSDUC_2"/>
    <property type="match status" value="1"/>
</dbReference>
<evidence type="ECO:0000256" key="7">
    <source>
        <dbReference type="SAM" id="MobiDB-lite"/>
    </source>
</evidence>
<keyword evidence="2" id="KW-1003">Cell membrane</keyword>
<dbReference type="Proteomes" id="UP000564806">
    <property type="component" value="Unassembled WGS sequence"/>
</dbReference>
<dbReference type="Pfam" id="PF12729">
    <property type="entry name" value="4HB_MCP_1"/>
    <property type="match status" value="1"/>
</dbReference>
<sequence>MDKASGFKDTIKNSASRLPAGRLKTIISNGKRSISFKFTSAYVALALLVVISGVLSLFQMNRMQSNSSEIIRGLIPELNEIHSINYYTEHIMSLTLQHIQSSDKTEMSKLEEERDAYIRKVATAMKSYQSKLQGEEQTKRFESLSSKWTEYMMMNDQVLKLSQGNDDQLALEVSRKGISAFNNMQEDMEALVKHSVEEGNTKDKISANIFQGSVMVTIITMLLVLVVIGIINLVINRAMIVPLKKVTVHLKRIATGDLQVEDTLIGNEDEIGVLANTVNEMNHALFDIVKRIRSVSQIIGDQSETLVRSITETKEGGMQIAVTMEELATASGSQAEAAVDASKAIENLNKLIEDFTGKSHELGLYSLEVLHKGERGKVLMESSVTYMRQITEAVLQSMATLEELNRKNEGIFRLVGSIRDIAEQTHLLAINAAIEAARAGESGRGFAVVATEVRKLSEDVQRTVTEITGITKGIQHDSKEVVRYLQDGVVKTEEGNVQIVETGAALSDINQSVQVMAETMEEIGNDLRQMKQSSETMHEFSQHISALSQESAASVEETSASAQQQVSATSEVAAGVEYLKSLSSELKESVSRFQV</sequence>
<keyword evidence="3 8" id="KW-0472">Membrane</keyword>
<gene>
    <name evidence="11" type="ORF">HPT30_24470</name>
</gene>